<proteinExistence type="predicted"/>
<gene>
    <name evidence="3" type="ORF">XD72_2268</name>
    <name evidence="4" type="ORF">XE07_0818</name>
</gene>
<comment type="caution">
    <text evidence="4">The sequence shown here is derived from an EMBL/GenBank/DDBJ whole genome shotgun (WGS) entry which is preliminary data.</text>
</comment>
<sequence>MKTRPLKREEFEGSFKDEILERGRRYFEEDRVDDPIIVDGVVLAKVHGTATYSVEVDPENMMFRCSCPYFDTYGNCKHLAALLYKLADDPEVESLDETRRILERKSKKELVALLNSIMRAEPKFRHLLTGDVSDLNREVRGLKEGFLDADPDLFVEKVASMRRLIMLFEKPESLALLKDLFIELYHMYYDFGGVEFLEGEMYAILKTIAPELEGMDEGTRDGLMREIQEIYEKDDSVLKSFMYEPVEKYL</sequence>
<dbReference type="PATRIC" id="fig|301375.6.peg.2125"/>
<feature type="domain" description="SWIM-type" evidence="2">
    <location>
        <begin position="52"/>
        <end position="87"/>
    </location>
</feature>
<evidence type="ECO:0000259" key="2">
    <source>
        <dbReference type="PROSITE" id="PS50966"/>
    </source>
</evidence>
<dbReference type="EMBL" id="LGFT01000083">
    <property type="protein sequence ID" value="KUK43349.1"/>
    <property type="molecule type" value="Genomic_DNA"/>
</dbReference>
<dbReference type="PROSITE" id="PS50966">
    <property type="entry name" value="ZF_SWIM"/>
    <property type="match status" value="1"/>
</dbReference>
<dbReference type="AlphaFoldDB" id="A0A117MCR6"/>
<dbReference type="GO" id="GO:0008270">
    <property type="term" value="F:zinc ion binding"/>
    <property type="evidence" value="ECO:0007669"/>
    <property type="project" value="UniProtKB-KW"/>
</dbReference>
<evidence type="ECO:0000313" key="5">
    <source>
        <dbReference type="Proteomes" id="UP000053961"/>
    </source>
</evidence>
<organism evidence="4 5">
    <name type="scientific">Methanothrix harundinacea</name>
    <dbReference type="NCBI Taxonomy" id="301375"/>
    <lineage>
        <taxon>Archaea</taxon>
        <taxon>Methanobacteriati</taxon>
        <taxon>Methanobacteriota</taxon>
        <taxon>Stenosarchaea group</taxon>
        <taxon>Methanomicrobia</taxon>
        <taxon>Methanotrichales</taxon>
        <taxon>Methanotrichaceae</taxon>
        <taxon>Methanothrix</taxon>
    </lineage>
</organism>
<dbReference type="EMBL" id="LGHB01000007">
    <property type="protein sequence ID" value="KUK96867.1"/>
    <property type="molecule type" value="Genomic_DNA"/>
</dbReference>
<dbReference type="Proteomes" id="UP000057043">
    <property type="component" value="Unassembled WGS sequence"/>
</dbReference>
<keyword evidence="1" id="KW-0862">Zinc</keyword>
<name>A0A117MCR6_9EURY</name>
<reference evidence="4" key="1">
    <citation type="journal article" date="2015" name="MBio">
        <title>Genome-resolved metagenomic analysis reveals roles for candidate phyla and other microbial community members in biogeochemical transformations in oil reservoirs.</title>
        <authorList>
            <person name="Hu P."/>
            <person name="Tom L."/>
            <person name="Singh A."/>
            <person name="Thomas B.C."/>
            <person name="Baker B.J."/>
            <person name="Piceno Y.M."/>
            <person name="Andersen G.L."/>
            <person name="Banfield J.F."/>
        </authorList>
    </citation>
    <scope>NUCLEOTIDE SEQUENCE [LARGE SCALE GENOMIC DNA]</scope>
    <source>
        <strain evidence="4">56_747</strain>
    </source>
</reference>
<dbReference type="InterPro" id="IPR007527">
    <property type="entry name" value="Znf_SWIM"/>
</dbReference>
<dbReference type="Pfam" id="PF04434">
    <property type="entry name" value="SWIM"/>
    <property type="match status" value="1"/>
</dbReference>
<dbReference type="Proteomes" id="UP000053961">
    <property type="component" value="Unassembled WGS sequence"/>
</dbReference>
<accession>A0A117MCR6</accession>
<evidence type="ECO:0000313" key="3">
    <source>
        <dbReference type="EMBL" id="KUK43349.1"/>
    </source>
</evidence>
<evidence type="ECO:0000256" key="1">
    <source>
        <dbReference type="PROSITE-ProRule" id="PRU00325"/>
    </source>
</evidence>
<keyword evidence="1" id="KW-0479">Metal-binding</keyword>
<protein>
    <recommendedName>
        <fullName evidence="2">SWIM-type domain-containing protein</fullName>
    </recommendedName>
</protein>
<keyword evidence="1" id="KW-0863">Zinc-finger</keyword>
<reference evidence="5 6" key="2">
    <citation type="journal article" date="2015" name="MBio">
        <title>Genome-Resolved Metagenomic Analysis Reveals Roles for Candidate Phyla and Other Microbial Community Members in Biogeochemical Transformations in Oil Reservoirs.</title>
        <authorList>
            <person name="Hu P."/>
            <person name="Tom L."/>
            <person name="Singh A."/>
            <person name="Thomas B.C."/>
            <person name="Baker B.J."/>
            <person name="Piceno Y.M."/>
            <person name="Andersen G.L."/>
            <person name="Banfield J.F."/>
        </authorList>
    </citation>
    <scope>NUCLEOTIDE SEQUENCE [LARGE SCALE GENOMIC DNA]</scope>
    <source>
        <strain evidence="3">57_489</strain>
    </source>
</reference>
<evidence type="ECO:0000313" key="6">
    <source>
        <dbReference type="Proteomes" id="UP000057043"/>
    </source>
</evidence>
<evidence type="ECO:0000313" key="4">
    <source>
        <dbReference type="EMBL" id="KUK96867.1"/>
    </source>
</evidence>